<dbReference type="Gramene" id="OE9A101020T1">
    <property type="protein sequence ID" value="OE9A101020C1"/>
    <property type="gene ID" value="OE9A101020"/>
</dbReference>
<protein>
    <submittedName>
        <fullName evidence="3">Uncharacterized protein</fullName>
    </submittedName>
</protein>
<dbReference type="Proteomes" id="UP000594638">
    <property type="component" value="Unassembled WGS sequence"/>
</dbReference>
<evidence type="ECO:0000256" key="1">
    <source>
        <dbReference type="SAM" id="MobiDB-lite"/>
    </source>
</evidence>
<sequence length="145" mass="16108">MIRTPKFMLVVSTFTFASIQDLDEDPDSHDIGSGHQEQFIVPKQATVTSTANLLKNSGHHKIKRKEKTKPTDSNYEKGSSERSTLLIVVDAAASERRTLNCVDLAVLVLLHSKKENEICEENRVERVVGAQIAALRPLEALSLLQ</sequence>
<organism evidence="3 4">
    <name type="scientific">Olea europaea subsp. europaea</name>
    <dbReference type="NCBI Taxonomy" id="158383"/>
    <lineage>
        <taxon>Eukaryota</taxon>
        <taxon>Viridiplantae</taxon>
        <taxon>Streptophyta</taxon>
        <taxon>Embryophyta</taxon>
        <taxon>Tracheophyta</taxon>
        <taxon>Spermatophyta</taxon>
        <taxon>Magnoliopsida</taxon>
        <taxon>eudicotyledons</taxon>
        <taxon>Gunneridae</taxon>
        <taxon>Pentapetalae</taxon>
        <taxon>asterids</taxon>
        <taxon>lamiids</taxon>
        <taxon>Lamiales</taxon>
        <taxon>Oleaceae</taxon>
        <taxon>Oleeae</taxon>
        <taxon>Olea</taxon>
    </lineage>
</organism>
<feature type="region of interest" description="Disordered" evidence="1">
    <location>
        <begin position="56"/>
        <end position="77"/>
    </location>
</feature>
<gene>
    <name evidence="3" type="ORF">OLEA9_A101020</name>
</gene>
<keyword evidence="2" id="KW-0732">Signal</keyword>
<evidence type="ECO:0000256" key="2">
    <source>
        <dbReference type="SAM" id="SignalP"/>
    </source>
</evidence>
<accession>A0A8S0R5L5</accession>
<name>A0A8S0R5L5_OLEEU</name>
<proteinExistence type="predicted"/>
<evidence type="ECO:0000313" key="3">
    <source>
        <dbReference type="EMBL" id="CAA2973408.1"/>
    </source>
</evidence>
<comment type="caution">
    <text evidence="3">The sequence shown here is derived from an EMBL/GenBank/DDBJ whole genome shotgun (WGS) entry which is preliminary data.</text>
</comment>
<feature type="signal peptide" evidence="2">
    <location>
        <begin position="1"/>
        <end position="19"/>
    </location>
</feature>
<keyword evidence="4" id="KW-1185">Reference proteome</keyword>
<reference evidence="3 4" key="1">
    <citation type="submission" date="2019-12" db="EMBL/GenBank/DDBJ databases">
        <authorList>
            <person name="Alioto T."/>
            <person name="Alioto T."/>
            <person name="Gomez Garrido J."/>
        </authorList>
    </citation>
    <scope>NUCLEOTIDE SEQUENCE [LARGE SCALE GENOMIC DNA]</scope>
</reference>
<evidence type="ECO:0000313" key="4">
    <source>
        <dbReference type="Proteomes" id="UP000594638"/>
    </source>
</evidence>
<feature type="compositionally biased region" description="Basic residues" evidence="1">
    <location>
        <begin position="57"/>
        <end position="67"/>
    </location>
</feature>
<feature type="chain" id="PRO_5035811303" evidence="2">
    <location>
        <begin position="20"/>
        <end position="145"/>
    </location>
</feature>
<dbReference type="AlphaFoldDB" id="A0A8S0R5L5"/>
<feature type="compositionally biased region" description="Basic and acidic residues" evidence="1">
    <location>
        <begin position="68"/>
        <end position="77"/>
    </location>
</feature>
<dbReference type="EMBL" id="CACTIH010002103">
    <property type="protein sequence ID" value="CAA2973408.1"/>
    <property type="molecule type" value="Genomic_DNA"/>
</dbReference>